<name>A0ABP6F517_9ACTN</name>
<dbReference type="EMBL" id="BAAATE010000023">
    <property type="protein sequence ID" value="GAA2682716.1"/>
    <property type="molecule type" value="Genomic_DNA"/>
</dbReference>
<keyword evidence="2" id="KW-1185">Reference proteome</keyword>
<evidence type="ECO:0000313" key="1">
    <source>
        <dbReference type="EMBL" id="GAA2682716.1"/>
    </source>
</evidence>
<organism evidence="1 2">
    <name type="scientific">Nonomuraea recticatena</name>
    <dbReference type="NCBI Taxonomy" id="46178"/>
    <lineage>
        <taxon>Bacteria</taxon>
        <taxon>Bacillati</taxon>
        <taxon>Actinomycetota</taxon>
        <taxon>Actinomycetes</taxon>
        <taxon>Streptosporangiales</taxon>
        <taxon>Streptosporangiaceae</taxon>
        <taxon>Nonomuraea</taxon>
    </lineage>
</organism>
<comment type="caution">
    <text evidence="1">The sequence shown here is derived from an EMBL/GenBank/DDBJ whole genome shotgun (WGS) entry which is preliminary data.</text>
</comment>
<reference evidence="2" key="1">
    <citation type="journal article" date="2019" name="Int. J. Syst. Evol. Microbiol.">
        <title>The Global Catalogue of Microorganisms (GCM) 10K type strain sequencing project: providing services to taxonomists for standard genome sequencing and annotation.</title>
        <authorList>
            <consortium name="The Broad Institute Genomics Platform"/>
            <consortium name="The Broad Institute Genome Sequencing Center for Infectious Disease"/>
            <person name="Wu L."/>
            <person name="Ma J."/>
        </authorList>
    </citation>
    <scope>NUCLEOTIDE SEQUENCE [LARGE SCALE GENOMIC DNA]</scope>
    <source>
        <strain evidence="2">JCM 6835</strain>
    </source>
</reference>
<evidence type="ECO:0000313" key="2">
    <source>
        <dbReference type="Proteomes" id="UP001501666"/>
    </source>
</evidence>
<dbReference type="RefSeq" id="WP_346152217.1">
    <property type="nucleotide sequence ID" value="NZ_BAAATE010000023.1"/>
</dbReference>
<protein>
    <submittedName>
        <fullName evidence="1">Uncharacterized protein</fullName>
    </submittedName>
</protein>
<gene>
    <name evidence="1" type="ORF">GCM10010412_068080</name>
</gene>
<dbReference type="Proteomes" id="UP001501666">
    <property type="component" value="Unassembled WGS sequence"/>
</dbReference>
<accession>A0ABP6F517</accession>
<sequence>MTQWFRAHWGEEDVWFYFEIDADGWVARQIELRGPDATPIAAASLAEWQDAQDVGGLNAYEATYGITAEIPIQEWEGYDPQPLTRDEFETAWRHARHHLRTTR</sequence>
<proteinExistence type="predicted"/>